<dbReference type="SUPFAM" id="SSF52540">
    <property type="entry name" value="P-loop containing nucleoside triphosphate hydrolases"/>
    <property type="match status" value="1"/>
</dbReference>
<dbReference type="InterPro" id="IPR011545">
    <property type="entry name" value="DEAD/DEAH_box_helicase_dom"/>
</dbReference>
<feature type="domain" description="Helicase C-terminal" evidence="9">
    <location>
        <begin position="615"/>
        <end position="785"/>
    </location>
</feature>
<feature type="region of interest" description="Disordered" evidence="7">
    <location>
        <begin position="1"/>
        <end position="192"/>
    </location>
</feature>
<dbReference type="CDD" id="cd17956">
    <property type="entry name" value="DEADc_DDX51"/>
    <property type="match status" value="1"/>
</dbReference>
<evidence type="ECO:0000256" key="6">
    <source>
        <dbReference type="RuleBase" id="RU365068"/>
    </source>
</evidence>
<dbReference type="SMART" id="SM00490">
    <property type="entry name" value="HELICc"/>
    <property type="match status" value="1"/>
</dbReference>
<dbReference type="Pfam" id="PF00271">
    <property type="entry name" value="Helicase_C"/>
    <property type="match status" value="1"/>
</dbReference>
<reference evidence="10" key="2">
    <citation type="submission" date="2023-06" db="EMBL/GenBank/DDBJ databases">
        <authorList>
            <consortium name="Lawrence Berkeley National Laboratory"/>
            <person name="Haridas S."/>
            <person name="Hensen N."/>
            <person name="Bonometti L."/>
            <person name="Westerberg I."/>
            <person name="Brannstrom I.O."/>
            <person name="Guillou S."/>
            <person name="Cros-Aarteil S."/>
            <person name="Calhoun S."/>
            <person name="Kuo A."/>
            <person name="Mondo S."/>
            <person name="Pangilinan J."/>
            <person name="Riley R."/>
            <person name="Labutti K."/>
            <person name="Andreopoulos B."/>
            <person name="Lipzen A."/>
            <person name="Chen C."/>
            <person name="Yanf M."/>
            <person name="Daum C."/>
            <person name="Ng V."/>
            <person name="Clum A."/>
            <person name="Steindorff A."/>
            <person name="Ohm R."/>
            <person name="Martin F."/>
            <person name="Silar P."/>
            <person name="Natvig D."/>
            <person name="Lalanne C."/>
            <person name="Gautier V."/>
            <person name="Ament-Velasquez S.L."/>
            <person name="Kruys A."/>
            <person name="Hutchinson M.I."/>
            <person name="Powell A.J."/>
            <person name="Barry K."/>
            <person name="Miller A.N."/>
            <person name="Grigoriev I.V."/>
            <person name="Debuchy R."/>
            <person name="Gladieux P."/>
            <person name="Thoren M.H."/>
            <person name="Johannesson H."/>
        </authorList>
    </citation>
    <scope>NUCLEOTIDE SEQUENCE</scope>
    <source>
        <strain evidence="10">CBS 118394</strain>
    </source>
</reference>
<dbReference type="PANTHER" id="PTHR24031">
    <property type="entry name" value="RNA HELICASE"/>
    <property type="match status" value="1"/>
</dbReference>
<keyword evidence="5 6" id="KW-0694">RNA-binding</keyword>
<evidence type="ECO:0000256" key="7">
    <source>
        <dbReference type="SAM" id="MobiDB-lite"/>
    </source>
</evidence>
<dbReference type="AlphaFoldDB" id="A0AAE0M2E3"/>
<keyword evidence="11" id="KW-1185">Reference proteome</keyword>
<dbReference type="PROSITE" id="PS00039">
    <property type="entry name" value="DEAD_ATP_HELICASE"/>
    <property type="match status" value="1"/>
</dbReference>
<dbReference type="Pfam" id="PF00270">
    <property type="entry name" value="DEAD"/>
    <property type="match status" value="2"/>
</dbReference>
<feature type="region of interest" description="Disordered" evidence="7">
    <location>
        <begin position="555"/>
        <end position="615"/>
    </location>
</feature>
<reference evidence="10" key="1">
    <citation type="journal article" date="2023" name="Mol. Phylogenet. Evol.">
        <title>Genome-scale phylogeny and comparative genomics of the fungal order Sordariales.</title>
        <authorList>
            <person name="Hensen N."/>
            <person name="Bonometti L."/>
            <person name="Westerberg I."/>
            <person name="Brannstrom I.O."/>
            <person name="Guillou S."/>
            <person name="Cros-Aarteil S."/>
            <person name="Calhoun S."/>
            <person name="Haridas S."/>
            <person name="Kuo A."/>
            <person name="Mondo S."/>
            <person name="Pangilinan J."/>
            <person name="Riley R."/>
            <person name="LaButti K."/>
            <person name="Andreopoulos B."/>
            <person name="Lipzen A."/>
            <person name="Chen C."/>
            <person name="Yan M."/>
            <person name="Daum C."/>
            <person name="Ng V."/>
            <person name="Clum A."/>
            <person name="Steindorff A."/>
            <person name="Ohm R.A."/>
            <person name="Martin F."/>
            <person name="Silar P."/>
            <person name="Natvig D.O."/>
            <person name="Lalanne C."/>
            <person name="Gautier V."/>
            <person name="Ament-Velasquez S.L."/>
            <person name="Kruys A."/>
            <person name="Hutchinson M.I."/>
            <person name="Powell A.J."/>
            <person name="Barry K."/>
            <person name="Miller A.N."/>
            <person name="Grigoriev I.V."/>
            <person name="Debuchy R."/>
            <person name="Gladieux P."/>
            <person name="Hiltunen Thoren M."/>
            <person name="Johannesson H."/>
        </authorList>
    </citation>
    <scope>NUCLEOTIDE SEQUENCE</scope>
    <source>
        <strain evidence="10">CBS 118394</strain>
    </source>
</reference>
<evidence type="ECO:0000259" key="8">
    <source>
        <dbReference type="PROSITE" id="PS51192"/>
    </source>
</evidence>
<keyword evidence="2 6" id="KW-0378">Hydrolase</keyword>
<feature type="compositionally biased region" description="Basic and acidic residues" evidence="7">
    <location>
        <begin position="79"/>
        <end position="122"/>
    </location>
</feature>
<dbReference type="EC" id="3.6.4.13" evidence="6"/>
<feature type="compositionally biased region" description="Acidic residues" evidence="7">
    <location>
        <begin position="383"/>
        <end position="397"/>
    </location>
</feature>
<evidence type="ECO:0000313" key="10">
    <source>
        <dbReference type="EMBL" id="KAK3315469.1"/>
    </source>
</evidence>
<dbReference type="EMBL" id="JAUEDM010000006">
    <property type="protein sequence ID" value="KAK3315469.1"/>
    <property type="molecule type" value="Genomic_DNA"/>
</dbReference>
<evidence type="ECO:0000256" key="2">
    <source>
        <dbReference type="ARBA" id="ARBA00022801"/>
    </source>
</evidence>
<comment type="similarity">
    <text evidence="6">Belongs to the DEAD box helicase family.</text>
</comment>
<name>A0AAE0M2E3_9PEZI</name>
<gene>
    <name evidence="10" type="ORF">B0H66DRAFT_565414</name>
</gene>
<organism evidence="10 11">
    <name type="scientific">Apodospora peruviana</name>
    <dbReference type="NCBI Taxonomy" id="516989"/>
    <lineage>
        <taxon>Eukaryota</taxon>
        <taxon>Fungi</taxon>
        <taxon>Dikarya</taxon>
        <taxon>Ascomycota</taxon>
        <taxon>Pezizomycotina</taxon>
        <taxon>Sordariomycetes</taxon>
        <taxon>Sordariomycetidae</taxon>
        <taxon>Sordariales</taxon>
        <taxon>Lasiosphaeriaceae</taxon>
        <taxon>Apodospora</taxon>
    </lineage>
</organism>
<dbReference type="GO" id="GO:0003723">
    <property type="term" value="F:RNA binding"/>
    <property type="evidence" value="ECO:0007669"/>
    <property type="project" value="UniProtKB-UniRule"/>
</dbReference>
<dbReference type="GO" id="GO:0003724">
    <property type="term" value="F:RNA helicase activity"/>
    <property type="evidence" value="ECO:0007669"/>
    <property type="project" value="UniProtKB-EC"/>
</dbReference>
<dbReference type="SMART" id="SM00487">
    <property type="entry name" value="DEXDc"/>
    <property type="match status" value="1"/>
</dbReference>
<feature type="compositionally biased region" description="Low complexity" evidence="7">
    <location>
        <begin position="571"/>
        <end position="603"/>
    </location>
</feature>
<dbReference type="InterPro" id="IPR014001">
    <property type="entry name" value="Helicase_ATP-bd"/>
</dbReference>
<keyword evidence="3 6" id="KW-0347">Helicase</keyword>
<dbReference type="Proteomes" id="UP001283341">
    <property type="component" value="Unassembled WGS sequence"/>
</dbReference>
<evidence type="ECO:0000256" key="3">
    <source>
        <dbReference type="ARBA" id="ARBA00022806"/>
    </source>
</evidence>
<evidence type="ECO:0000256" key="1">
    <source>
        <dbReference type="ARBA" id="ARBA00022741"/>
    </source>
</evidence>
<dbReference type="GO" id="GO:0016787">
    <property type="term" value="F:hydrolase activity"/>
    <property type="evidence" value="ECO:0007669"/>
    <property type="project" value="UniProtKB-KW"/>
</dbReference>
<dbReference type="InterPro" id="IPR001650">
    <property type="entry name" value="Helicase_C-like"/>
</dbReference>
<protein>
    <recommendedName>
        <fullName evidence="6">ATP-dependent RNA helicase</fullName>
        <ecNumber evidence="6">3.6.4.13</ecNumber>
    </recommendedName>
</protein>
<dbReference type="InterPro" id="IPR027417">
    <property type="entry name" value="P-loop_NTPase"/>
</dbReference>
<dbReference type="InterPro" id="IPR000629">
    <property type="entry name" value="RNA-helicase_DEAD-box_CS"/>
</dbReference>
<evidence type="ECO:0000259" key="9">
    <source>
        <dbReference type="PROSITE" id="PS51194"/>
    </source>
</evidence>
<keyword evidence="1 6" id="KW-0547">Nucleotide-binding</keyword>
<feature type="compositionally biased region" description="Pro residues" evidence="7">
    <location>
        <begin position="1"/>
        <end position="11"/>
    </location>
</feature>
<evidence type="ECO:0000313" key="11">
    <source>
        <dbReference type="Proteomes" id="UP001283341"/>
    </source>
</evidence>
<sequence>MYNRYIPPPKGSQPAVPTASVQLNSNYNKPPSTLSNDESERATVAAQSRKLLFDDNDFPATSHKPNRDIDELLTGTVTSEKELKETPKAPQKTENDSRGHKEKALGELPGEPKQKKQKRGDNQEQGVESAPKREKKKAKKPKNDGIEDGEDEVRKRHRTVFEKVQKAVQAKPDASQIAEEESGPEEEEEVHDLAPIPQPDPVVFDESKITYDSLPPWLSSPIRVTRETRCSFADLGIAPKSASLLQSKGFQDAFAVQAVAIPMLTPVVDRQGDVVISAPTGSGKTLSYVLPMVRDISQGLITRMRGIIIVPTRDLVPQVHATCEACASAFAVDKRKRVKVGTAVGSHSLEKERKQIMKEEQKYDPAGYDKYMARQRRLVSLDSSDDEEDDPSGDNPDDGTRPLPYHVVVKSPDVDILICTPGRLVEHIKKTKGFTLDYVRWLVVDEADKLLAQDYQQWLGVVMEKLSTTKLSYRDFPNSNKTGPRKVILSATMTRDLSLLNGLKLSRPRLVVLEGTKSGEHLLPSSLKEYAIKVRDPGLKPLYLVDLLAHITPITPQAPHHSKSRKKAKSVSESESSSSDADSLSDSDSSSSSDSDSSSSSDSDSSDTEQHGKKQLQKSFQTTVLIFTKSNEAALRLSRLLSILTPEFAPLIGTLTSSTKTSKRTHILGDFARGKLRILVASDLVSRGIDLANLDHVVNYDLPTNETSYVHRVGRTARAGKEGHAWTLYEHAQGRRFWRDFVGQGEGAATDIVRSRKVERLQIGSADLTKENDDKQLPVPFEEGRIKAYEDALEQLGKEARG</sequence>
<comment type="domain">
    <text evidence="6">The Q motif is unique to and characteristic of the DEAD box family of RNA helicases and controls ATP binding and hydrolysis.</text>
</comment>
<dbReference type="Gene3D" id="3.40.50.300">
    <property type="entry name" value="P-loop containing nucleotide triphosphate hydrolases"/>
    <property type="match status" value="2"/>
</dbReference>
<dbReference type="PROSITE" id="PS51194">
    <property type="entry name" value="HELICASE_CTER"/>
    <property type="match status" value="1"/>
</dbReference>
<feature type="compositionally biased region" description="Acidic residues" evidence="7">
    <location>
        <begin position="178"/>
        <end position="190"/>
    </location>
</feature>
<evidence type="ECO:0000256" key="4">
    <source>
        <dbReference type="ARBA" id="ARBA00022840"/>
    </source>
</evidence>
<comment type="function">
    <text evidence="6">RNA helicase.</text>
</comment>
<feature type="region of interest" description="Disordered" evidence="7">
    <location>
        <begin position="380"/>
        <end position="403"/>
    </location>
</feature>
<dbReference type="CDD" id="cd18787">
    <property type="entry name" value="SF2_C_DEAD"/>
    <property type="match status" value="1"/>
</dbReference>
<comment type="catalytic activity">
    <reaction evidence="6">
        <text>ATP + H2O = ADP + phosphate + H(+)</text>
        <dbReference type="Rhea" id="RHEA:13065"/>
        <dbReference type="ChEBI" id="CHEBI:15377"/>
        <dbReference type="ChEBI" id="CHEBI:15378"/>
        <dbReference type="ChEBI" id="CHEBI:30616"/>
        <dbReference type="ChEBI" id="CHEBI:43474"/>
        <dbReference type="ChEBI" id="CHEBI:456216"/>
        <dbReference type="EC" id="3.6.4.13"/>
    </reaction>
</comment>
<evidence type="ECO:0000256" key="5">
    <source>
        <dbReference type="ARBA" id="ARBA00022884"/>
    </source>
</evidence>
<feature type="compositionally biased region" description="Polar residues" evidence="7">
    <location>
        <begin position="19"/>
        <end position="36"/>
    </location>
</feature>
<keyword evidence="4 6" id="KW-0067">ATP-binding</keyword>
<feature type="domain" description="Helicase ATP-binding" evidence="8">
    <location>
        <begin position="265"/>
        <end position="511"/>
    </location>
</feature>
<dbReference type="PROSITE" id="PS51192">
    <property type="entry name" value="HELICASE_ATP_BIND_1"/>
    <property type="match status" value="1"/>
</dbReference>
<feature type="compositionally biased region" description="Basic residues" evidence="7">
    <location>
        <begin position="560"/>
        <end position="569"/>
    </location>
</feature>
<proteinExistence type="inferred from homology"/>
<dbReference type="GO" id="GO:0005524">
    <property type="term" value="F:ATP binding"/>
    <property type="evidence" value="ECO:0007669"/>
    <property type="project" value="UniProtKB-UniRule"/>
</dbReference>
<accession>A0AAE0M2E3</accession>
<comment type="caution">
    <text evidence="10">The sequence shown here is derived from an EMBL/GenBank/DDBJ whole genome shotgun (WGS) entry which is preliminary data.</text>
</comment>